<reference evidence="1" key="1">
    <citation type="submission" date="2023-03" db="EMBL/GenBank/DDBJ databases">
        <title>Massive genome expansion in bonnet fungi (Mycena s.s.) driven by repeated elements and novel gene families across ecological guilds.</title>
        <authorList>
            <consortium name="Lawrence Berkeley National Laboratory"/>
            <person name="Harder C.B."/>
            <person name="Miyauchi S."/>
            <person name="Viragh M."/>
            <person name="Kuo A."/>
            <person name="Thoen E."/>
            <person name="Andreopoulos B."/>
            <person name="Lu D."/>
            <person name="Skrede I."/>
            <person name="Drula E."/>
            <person name="Henrissat B."/>
            <person name="Morin E."/>
            <person name="Kohler A."/>
            <person name="Barry K."/>
            <person name="LaButti K."/>
            <person name="Morin E."/>
            <person name="Salamov A."/>
            <person name="Lipzen A."/>
            <person name="Mereny Z."/>
            <person name="Hegedus B."/>
            <person name="Baldrian P."/>
            <person name="Stursova M."/>
            <person name="Weitz H."/>
            <person name="Taylor A."/>
            <person name="Grigoriev I.V."/>
            <person name="Nagy L.G."/>
            <person name="Martin F."/>
            <person name="Kauserud H."/>
        </authorList>
    </citation>
    <scope>NUCLEOTIDE SEQUENCE</scope>
    <source>
        <strain evidence="1">CBHHK173m</strain>
    </source>
</reference>
<organism evidence="1 2">
    <name type="scientific">Mycena belliarum</name>
    <dbReference type="NCBI Taxonomy" id="1033014"/>
    <lineage>
        <taxon>Eukaryota</taxon>
        <taxon>Fungi</taxon>
        <taxon>Dikarya</taxon>
        <taxon>Basidiomycota</taxon>
        <taxon>Agaricomycotina</taxon>
        <taxon>Agaricomycetes</taxon>
        <taxon>Agaricomycetidae</taxon>
        <taxon>Agaricales</taxon>
        <taxon>Marasmiineae</taxon>
        <taxon>Mycenaceae</taxon>
        <taxon>Mycena</taxon>
    </lineage>
</organism>
<dbReference type="EMBL" id="JARJCN010000029">
    <property type="protein sequence ID" value="KAJ7087317.1"/>
    <property type="molecule type" value="Genomic_DNA"/>
</dbReference>
<dbReference type="InterPro" id="IPR032675">
    <property type="entry name" value="LRR_dom_sf"/>
</dbReference>
<evidence type="ECO:0008006" key="3">
    <source>
        <dbReference type="Google" id="ProtNLM"/>
    </source>
</evidence>
<accession>A0AAD6U6E9</accession>
<evidence type="ECO:0000313" key="2">
    <source>
        <dbReference type="Proteomes" id="UP001222325"/>
    </source>
</evidence>
<dbReference type="Proteomes" id="UP001222325">
    <property type="component" value="Unassembled WGS sequence"/>
</dbReference>
<name>A0AAD6U6E9_9AGAR</name>
<dbReference type="AlphaFoldDB" id="A0AAD6U6E9"/>
<proteinExistence type="predicted"/>
<dbReference type="SUPFAM" id="SSF52047">
    <property type="entry name" value="RNI-like"/>
    <property type="match status" value="1"/>
</dbReference>
<gene>
    <name evidence="1" type="ORF">B0H15DRAFT_308028</name>
</gene>
<comment type="caution">
    <text evidence="1">The sequence shown here is derived from an EMBL/GenBank/DDBJ whole genome shotgun (WGS) entry which is preliminary data.</text>
</comment>
<protein>
    <recommendedName>
        <fullName evidence="3">F-box domain-containing protein</fullName>
    </recommendedName>
</protein>
<evidence type="ECO:0000313" key="1">
    <source>
        <dbReference type="EMBL" id="KAJ7087317.1"/>
    </source>
</evidence>
<keyword evidence="2" id="KW-1185">Reference proteome</keyword>
<sequence>MLPLELVDLLLDFVHSDTTTLAVCALVCRDWLPSARFHLLSKLSLDSTNADSFFDELDDIGVVAFPKFTASGLGNVTSLRLDGLDLSSAPAVLPQLFPNLRSLCLEGFEADSFSIVASWISGLPLLRSLRLSGDWDGDEGEGLPVAEVPKLTDMDLNCPLRVLLGWFLSHATVPVTSSLVLRDIWSEEAPTISRYLAATGATLETLVLVYPRKEIQRLDLTHNINLRSLSFECYVHALPRVTSDALLRLHPRKLEHLRMSAPRLPPGYPTAIEIYEWGRLNVDIMGLDLQHLRSIELLGLQPYVKRLMPVAVKGVSVTGD</sequence>
<dbReference type="Gene3D" id="3.80.10.10">
    <property type="entry name" value="Ribonuclease Inhibitor"/>
    <property type="match status" value="1"/>
</dbReference>